<dbReference type="Proteomes" id="UP000265520">
    <property type="component" value="Unassembled WGS sequence"/>
</dbReference>
<evidence type="ECO:0000313" key="2">
    <source>
        <dbReference type="Proteomes" id="UP000265520"/>
    </source>
</evidence>
<keyword evidence="2" id="KW-1185">Reference proteome</keyword>
<accession>A0A392PUB0</accession>
<comment type="caution">
    <text evidence="1">The sequence shown here is derived from an EMBL/GenBank/DDBJ whole genome shotgun (WGS) entry which is preliminary data.</text>
</comment>
<protein>
    <submittedName>
        <fullName evidence="1">Cytochrome P450</fullName>
    </submittedName>
</protein>
<evidence type="ECO:0000313" key="1">
    <source>
        <dbReference type="EMBL" id="MCI15681.1"/>
    </source>
</evidence>
<proteinExistence type="predicted"/>
<sequence>VVHSAANSDDDAQSIIFRILKKLSKNDAAMFACILWSIWKQRNNQIWNNVTDAQSFVFSRAATMLHDWRAVRTAATTSAATTSAETTSSTSTQVEAHQTWRKPMAGRVKCNIDASFPINSNRVVGARA</sequence>
<dbReference type="AlphaFoldDB" id="A0A392PUB0"/>
<organism evidence="1 2">
    <name type="scientific">Trifolium medium</name>
    <dbReference type="NCBI Taxonomy" id="97028"/>
    <lineage>
        <taxon>Eukaryota</taxon>
        <taxon>Viridiplantae</taxon>
        <taxon>Streptophyta</taxon>
        <taxon>Embryophyta</taxon>
        <taxon>Tracheophyta</taxon>
        <taxon>Spermatophyta</taxon>
        <taxon>Magnoliopsida</taxon>
        <taxon>eudicotyledons</taxon>
        <taxon>Gunneridae</taxon>
        <taxon>Pentapetalae</taxon>
        <taxon>rosids</taxon>
        <taxon>fabids</taxon>
        <taxon>Fabales</taxon>
        <taxon>Fabaceae</taxon>
        <taxon>Papilionoideae</taxon>
        <taxon>50 kb inversion clade</taxon>
        <taxon>NPAAA clade</taxon>
        <taxon>Hologalegina</taxon>
        <taxon>IRL clade</taxon>
        <taxon>Trifolieae</taxon>
        <taxon>Trifolium</taxon>
    </lineage>
</organism>
<name>A0A392PUB0_9FABA</name>
<feature type="non-terminal residue" evidence="1">
    <location>
        <position position="1"/>
    </location>
</feature>
<dbReference type="EMBL" id="LXQA010097522">
    <property type="protein sequence ID" value="MCI15681.1"/>
    <property type="molecule type" value="Genomic_DNA"/>
</dbReference>
<reference evidence="1 2" key="1">
    <citation type="journal article" date="2018" name="Front. Plant Sci.">
        <title>Red Clover (Trifolium pratense) and Zigzag Clover (T. medium) - A Picture of Genomic Similarities and Differences.</title>
        <authorList>
            <person name="Dluhosova J."/>
            <person name="Istvanek J."/>
            <person name="Nedelnik J."/>
            <person name="Repkova J."/>
        </authorList>
    </citation>
    <scope>NUCLEOTIDE SEQUENCE [LARGE SCALE GENOMIC DNA]</scope>
    <source>
        <strain evidence="2">cv. 10/8</strain>
        <tissue evidence="1">Leaf</tissue>
    </source>
</reference>